<dbReference type="OrthoDB" id="5197788at2"/>
<dbReference type="Pfam" id="PF00583">
    <property type="entry name" value="Acetyltransf_1"/>
    <property type="match status" value="1"/>
</dbReference>
<proteinExistence type="predicted"/>
<reference evidence="2 3" key="1">
    <citation type="submission" date="2012-12" db="EMBL/GenBank/DDBJ databases">
        <title>Genome assembly of Fulvivirga imtechensis AK7.</title>
        <authorList>
            <person name="Nupur N."/>
            <person name="Khatri I."/>
            <person name="Kumar R."/>
            <person name="Subramanian S."/>
            <person name="Pinnaka A."/>
        </authorList>
    </citation>
    <scope>NUCLEOTIDE SEQUENCE [LARGE SCALE GENOMIC DNA]</scope>
    <source>
        <strain evidence="2 3">AK7</strain>
    </source>
</reference>
<name>L8JU14_9BACT</name>
<dbReference type="Proteomes" id="UP000011135">
    <property type="component" value="Unassembled WGS sequence"/>
</dbReference>
<dbReference type="InterPro" id="IPR000182">
    <property type="entry name" value="GNAT_dom"/>
</dbReference>
<sequence length="143" mass="16186">MITFKKLDQSHHRQVVTMLAETRLPFEDIDLNVHHMIGAYDGERLKGIAALELYGQYALLRSVAVDTREQQKGLGSTLIEEVLKTAKALNLSNLYLLTETAEGFFSKLGFVKTERSEVPTTVMGSREFKYLCPESAICMMRQI</sequence>
<keyword evidence="3" id="KW-1185">Reference proteome</keyword>
<dbReference type="STRING" id="1237149.C900_03390"/>
<organism evidence="2 3">
    <name type="scientific">Fulvivirga imtechensis AK7</name>
    <dbReference type="NCBI Taxonomy" id="1237149"/>
    <lineage>
        <taxon>Bacteria</taxon>
        <taxon>Pseudomonadati</taxon>
        <taxon>Bacteroidota</taxon>
        <taxon>Cytophagia</taxon>
        <taxon>Cytophagales</taxon>
        <taxon>Fulvivirgaceae</taxon>
        <taxon>Fulvivirga</taxon>
    </lineage>
</organism>
<evidence type="ECO:0000313" key="3">
    <source>
        <dbReference type="Proteomes" id="UP000011135"/>
    </source>
</evidence>
<gene>
    <name evidence="2" type="ORF">C900_03390</name>
</gene>
<comment type="caution">
    <text evidence="2">The sequence shown here is derived from an EMBL/GenBank/DDBJ whole genome shotgun (WGS) entry which is preliminary data.</text>
</comment>
<dbReference type="AlphaFoldDB" id="L8JU14"/>
<dbReference type="eggNOG" id="COG1246">
    <property type="taxonomic scope" value="Bacteria"/>
</dbReference>
<dbReference type="CDD" id="cd04301">
    <property type="entry name" value="NAT_SF"/>
    <property type="match status" value="1"/>
</dbReference>
<evidence type="ECO:0000259" key="1">
    <source>
        <dbReference type="PROSITE" id="PS51186"/>
    </source>
</evidence>
<dbReference type="PROSITE" id="PS51186">
    <property type="entry name" value="GNAT"/>
    <property type="match status" value="1"/>
</dbReference>
<dbReference type="NCBIfam" id="NF040501">
    <property type="entry name" value="resist_ArsN2"/>
    <property type="match status" value="1"/>
</dbReference>
<dbReference type="GO" id="GO:0016747">
    <property type="term" value="F:acyltransferase activity, transferring groups other than amino-acyl groups"/>
    <property type="evidence" value="ECO:0007669"/>
    <property type="project" value="InterPro"/>
</dbReference>
<feature type="domain" description="N-acetyltransferase" evidence="1">
    <location>
        <begin position="1"/>
        <end position="133"/>
    </location>
</feature>
<dbReference type="RefSeq" id="WP_009580756.1">
    <property type="nucleotide sequence ID" value="NZ_AMZN01000049.1"/>
</dbReference>
<evidence type="ECO:0000313" key="2">
    <source>
        <dbReference type="EMBL" id="ELR70782.1"/>
    </source>
</evidence>
<dbReference type="EMBL" id="AMZN01000049">
    <property type="protein sequence ID" value="ELR70782.1"/>
    <property type="molecule type" value="Genomic_DNA"/>
</dbReference>
<protein>
    <submittedName>
        <fullName evidence="2">Tyrosine phosphatase</fullName>
    </submittedName>
</protein>
<dbReference type="InterPro" id="IPR016181">
    <property type="entry name" value="Acyl_CoA_acyltransferase"/>
</dbReference>
<dbReference type="Gene3D" id="3.40.630.30">
    <property type="match status" value="1"/>
</dbReference>
<dbReference type="SUPFAM" id="SSF55729">
    <property type="entry name" value="Acyl-CoA N-acyltransferases (Nat)"/>
    <property type="match status" value="1"/>
</dbReference>
<accession>L8JU14</accession>